<keyword evidence="1" id="KW-0472">Membrane</keyword>
<accession>U1WMG6</accession>
<gene>
    <name evidence="2" type="ORF">HMPREF0083_02129</name>
</gene>
<keyword evidence="3" id="KW-1185">Reference proteome</keyword>
<keyword evidence="1" id="KW-0812">Transmembrane</keyword>
<sequence>MLSFYTFFREIVYLTSEEEILVTSRVFYSLSLSLSLLLYRRRAFYFQFKFLSRSNRQKADGSFALSYNEIAEGKENKYISGV</sequence>
<dbReference type="Proteomes" id="UP000016511">
    <property type="component" value="Unassembled WGS sequence"/>
</dbReference>
<organism evidence="2 3">
    <name type="scientific">Aneurinibacillus aneurinilyticus ATCC 12856</name>
    <dbReference type="NCBI Taxonomy" id="649747"/>
    <lineage>
        <taxon>Bacteria</taxon>
        <taxon>Bacillati</taxon>
        <taxon>Bacillota</taxon>
        <taxon>Bacilli</taxon>
        <taxon>Bacillales</taxon>
        <taxon>Paenibacillaceae</taxon>
        <taxon>Aneurinibacillus group</taxon>
        <taxon>Aneurinibacillus</taxon>
    </lineage>
</organism>
<dbReference type="STRING" id="649747.HMPREF0083_02129"/>
<name>U1WMG6_ANEAE</name>
<reference evidence="2 3" key="1">
    <citation type="submission" date="2013-08" db="EMBL/GenBank/DDBJ databases">
        <authorList>
            <person name="Weinstock G."/>
            <person name="Sodergren E."/>
            <person name="Wylie T."/>
            <person name="Fulton L."/>
            <person name="Fulton R."/>
            <person name="Fronick C."/>
            <person name="O'Laughlin M."/>
            <person name="Godfrey J."/>
            <person name="Miner T."/>
            <person name="Herter B."/>
            <person name="Appelbaum E."/>
            <person name="Cordes M."/>
            <person name="Lek S."/>
            <person name="Wollam A."/>
            <person name="Pepin K.H."/>
            <person name="Palsikar V.B."/>
            <person name="Mitreva M."/>
            <person name="Wilson R.K."/>
        </authorList>
    </citation>
    <scope>NUCLEOTIDE SEQUENCE [LARGE SCALE GENOMIC DNA]</scope>
    <source>
        <strain evidence="2 3">ATCC 12856</strain>
    </source>
</reference>
<feature type="transmembrane region" description="Helical" evidence="1">
    <location>
        <begin position="20"/>
        <end position="39"/>
    </location>
</feature>
<dbReference type="EMBL" id="AWSJ01000137">
    <property type="protein sequence ID" value="ERI09764.1"/>
    <property type="molecule type" value="Genomic_DNA"/>
</dbReference>
<proteinExistence type="predicted"/>
<dbReference type="HOGENOM" id="CLU_2550954_0_0_9"/>
<dbReference type="AlphaFoldDB" id="U1WMG6"/>
<evidence type="ECO:0000313" key="2">
    <source>
        <dbReference type="EMBL" id="ERI09764.1"/>
    </source>
</evidence>
<keyword evidence="1" id="KW-1133">Transmembrane helix</keyword>
<comment type="caution">
    <text evidence="2">The sequence shown here is derived from an EMBL/GenBank/DDBJ whole genome shotgun (WGS) entry which is preliminary data.</text>
</comment>
<protein>
    <submittedName>
        <fullName evidence="2">Uncharacterized protein</fullName>
    </submittedName>
</protein>
<evidence type="ECO:0000313" key="3">
    <source>
        <dbReference type="Proteomes" id="UP000016511"/>
    </source>
</evidence>
<evidence type="ECO:0000256" key="1">
    <source>
        <dbReference type="SAM" id="Phobius"/>
    </source>
</evidence>